<proteinExistence type="predicted"/>
<dbReference type="GO" id="GO:0009898">
    <property type="term" value="C:cytoplasmic side of plasma membrane"/>
    <property type="evidence" value="ECO:0007669"/>
    <property type="project" value="TreeGrafter"/>
</dbReference>
<dbReference type="InterPro" id="IPR050625">
    <property type="entry name" value="ParA/MinD_ATPase"/>
</dbReference>
<keyword evidence="3" id="KW-0969">Cilium</keyword>
<dbReference type="EMBL" id="JACCBG010000001">
    <property type="protein sequence ID" value="NYD42800.1"/>
    <property type="molecule type" value="Genomic_DNA"/>
</dbReference>
<feature type="domain" description="CobQ/CobB/MinD/ParA nucleotide binding" evidence="2">
    <location>
        <begin position="156"/>
        <end position="343"/>
    </location>
</feature>
<dbReference type="Pfam" id="PF01656">
    <property type="entry name" value="CbiA"/>
    <property type="match status" value="1"/>
</dbReference>
<name>A0A7Y9E8D9_9ACTN</name>
<feature type="compositionally biased region" description="Basic residues" evidence="1">
    <location>
        <begin position="440"/>
        <end position="453"/>
    </location>
</feature>
<dbReference type="GO" id="GO:0005829">
    <property type="term" value="C:cytosol"/>
    <property type="evidence" value="ECO:0007669"/>
    <property type="project" value="TreeGrafter"/>
</dbReference>
<feature type="region of interest" description="Disordered" evidence="1">
    <location>
        <begin position="409"/>
        <end position="453"/>
    </location>
</feature>
<protein>
    <submittedName>
        <fullName evidence="3">MinD-like ATPase involved in chromosome partitioning or flagellar assembly</fullName>
    </submittedName>
</protein>
<organism evidence="3 4">
    <name type="scientific">Nocardioides panaciterrulae</name>
    <dbReference type="NCBI Taxonomy" id="661492"/>
    <lineage>
        <taxon>Bacteria</taxon>
        <taxon>Bacillati</taxon>
        <taxon>Actinomycetota</taxon>
        <taxon>Actinomycetes</taxon>
        <taxon>Propionibacteriales</taxon>
        <taxon>Nocardioidaceae</taxon>
        <taxon>Nocardioides</taxon>
    </lineage>
</organism>
<evidence type="ECO:0000313" key="4">
    <source>
        <dbReference type="Proteomes" id="UP000535511"/>
    </source>
</evidence>
<evidence type="ECO:0000259" key="2">
    <source>
        <dbReference type="Pfam" id="PF01656"/>
    </source>
</evidence>
<reference evidence="3 4" key="1">
    <citation type="submission" date="2020-07" db="EMBL/GenBank/DDBJ databases">
        <title>Sequencing the genomes of 1000 actinobacteria strains.</title>
        <authorList>
            <person name="Klenk H.-P."/>
        </authorList>
    </citation>
    <scope>NUCLEOTIDE SEQUENCE [LARGE SCALE GENOMIC DNA]</scope>
    <source>
        <strain evidence="3 4">DSM 21350</strain>
    </source>
</reference>
<dbReference type="AlphaFoldDB" id="A0A7Y9E8D9"/>
<comment type="caution">
    <text evidence="3">The sequence shown here is derived from an EMBL/GenBank/DDBJ whole genome shotgun (WGS) entry which is preliminary data.</text>
</comment>
<feature type="region of interest" description="Disordered" evidence="1">
    <location>
        <begin position="118"/>
        <end position="144"/>
    </location>
</feature>
<evidence type="ECO:0000256" key="1">
    <source>
        <dbReference type="SAM" id="MobiDB-lite"/>
    </source>
</evidence>
<gene>
    <name evidence="3" type="ORF">BJZ21_002883</name>
</gene>
<dbReference type="RefSeq" id="WP_179664390.1">
    <property type="nucleotide sequence ID" value="NZ_JACCBG010000001.1"/>
</dbReference>
<dbReference type="PANTHER" id="PTHR43384">
    <property type="entry name" value="SEPTUM SITE-DETERMINING PROTEIN MIND HOMOLOG, CHLOROPLASTIC-RELATED"/>
    <property type="match status" value="1"/>
</dbReference>
<evidence type="ECO:0000313" key="3">
    <source>
        <dbReference type="EMBL" id="NYD42800.1"/>
    </source>
</evidence>
<keyword evidence="3" id="KW-0282">Flagellum</keyword>
<dbReference type="GO" id="GO:0016887">
    <property type="term" value="F:ATP hydrolysis activity"/>
    <property type="evidence" value="ECO:0007669"/>
    <property type="project" value="TreeGrafter"/>
</dbReference>
<dbReference type="PANTHER" id="PTHR43384:SF13">
    <property type="entry name" value="SLR0110 PROTEIN"/>
    <property type="match status" value="1"/>
</dbReference>
<dbReference type="GO" id="GO:0005524">
    <property type="term" value="F:ATP binding"/>
    <property type="evidence" value="ECO:0007669"/>
    <property type="project" value="TreeGrafter"/>
</dbReference>
<dbReference type="Gene3D" id="3.40.50.300">
    <property type="entry name" value="P-loop containing nucleotide triphosphate hydrolases"/>
    <property type="match status" value="1"/>
</dbReference>
<dbReference type="GO" id="GO:0051782">
    <property type="term" value="P:negative regulation of cell division"/>
    <property type="evidence" value="ECO:0007669"/>
    <property type="project" value="TreeGrafter"/>
</dbReference>
<sequence length="453" mass="45967">MVVVLIVAAGAAWESRALEHLRGHPGTVVLKRCVDVADLLAAATAGQAGVAVVGLDAPGLDAAATEHLRRHGVQPVVVVPDGLDGDAARLRAARIGLRTLVLEADLAALPATVCAADRPAPEPAGAEPGQPGPALPGTAARAGTGPVGHVPPGRVIAVWGPGGAPGRTTLAAGLAAELARRRLRTVLVDADPYGGAVAQQLGILDEVSGLLSAARLAAAGTLAEGFAGVQRSLDAHLSVITGLPRPDRWSEVRTGVVEELLDAGREQGFVVVDTGFGLDSDPGADLGRPTRNQLTLAALEVADEVVVVGSADPVGLSRLARGLVDLRELTGPVRVVVNRMRPTLGWSEKELAGMVSGFGRVHDLHFLPEDRAAVDRALVAGRTLLEVGDSPLARAVAAVVDALVPELAPAGTAGTSGSPPGSSPGSPGPSGSVPAPRAPARLRRRRAGRARPR</sequence>
<dbReference type="InterPro" id="IPR002586">
    <property type="entry name" value="CobQ/CobB/MinD/ParA_Nub-bd_dom"/>
</dbReference>
<feature type="compositionally biased region" description="Low complexity" evidence="1">
    <location>
        <begin position="409"/>
        <end position="439"/>
    </location>
</feature>
<dbReference type="SUPFAM" id="SSF52540">
    <property type="entry name" value="P-loop containing nucleoside triphosphate hydrolases"/>
    <property type="match status" value="1"/>
</dbReference>
<accession>A0A7Y9E8D9</accession>
<keyword evidence="4" id="KW-1185">Reference proteome</keyword>
<keyword evidence="3" id="KW-0966">Cell projection</keyword>
<dbReference type="InterPro" id="IPR027417">
    <property type="entry name" value="P-loop_NTPase"/>
</dbReference>
<dbReference type="Proteomes" id="UP000535511">
    <property type="component" value="Unassembled WGS sequence"/>
</dbReference>